<dbReference type="PANTHER" id="PTHR45947">
    <property type="entry name" value="SULFOQUINOVOSYL TRANSFERASE SQD2"/>
    <property type="match status" value="1"/>
</dbReference>
<organism evidence="1 2">
    <name type="scientific">Sphingomonas panacis</name>
    <dbReference type="NCBI Taxonomy" id="1560345"/>
    <lineage>
        <taxon>Bacteria</taxon>
        <taxon>Pseudomonadati</taxon>
        <taxon>Pseudomonadota</taxon>
        <taxon>Alphaproteobacteria</taxon>
        <taxon>Sphingomonadales</taxon>
        <taxon>Sphingomonadaceae</taxon>
        <taxon>Sphingomonas</taxon>
    </lineage>
</organism>
<dbReference type="EMBL" id="CP014168">
    <property type="protein sequence ID" value="AOH84264.1"/>
    <property type="molecule type" value="Genomic_DNA"/>
</dbReference>
<proteinExistence type="predicted"/>
<dbReference type="InterPro" id="IPR050194">
    <property type="entry name" value="Glycosyltransferase_grp1"/>
</dbReference>
<dbReference type="GO" id="GO:0016757">
    <property type="term" value="F:glycosyltransferase activity"/>
    <property type="evidence" value="ECO:0007669"/>
    <property type="project" value="TreeGrafter"/>
</dbReference>
<name>A0A1B3ZA11_9SPHN</name>
<evidence type="ECO:0000313" key="1">
    <source>
        <dbReference type="EMBL" id="AOH84264.1"/>
    </source>
</evidence>
<dbReference type="STRING" id="1560345.AWL63_10055"/>
<evidence type="ECO:0008006" key="3">
    <source>
        <dbReference type="Google" id="ProtNLM"/>
    </source>
</evidence>
<gene>
    <name evidence="1" type="ORF">AWL63_10055</name>
</gene>
<dbReference type="AlphaFoldDB" id="A0A1B3ZA11"/>
<dbReference type="PANTHER" id="PTHR45947:SF3">
    <property type="entry name" value="SULFOQUINOVOSYL TRANSFERASE SQD2"/>
    <property type="match status" value="1"/>
</dbReference>
<dbReference type="KEGG" id="span:AWL63_10055"/>
<evidence type="ECO:0000313" key="2">
    <source>
        <dbReference type="Proteomes" id="UP000094256"/>
    </source>
</evidence>
<keyword evidence="2" id="KW-1185">Reference proteome</keyword>
<accession>A0A1B3ZA11</accession>
<sequence>MPAGAGPVVGHLSNLTREKGLYIFLELLRRAEPEVRGILAGPVGDNEDRAAIEAAVRDLGARLDYRGPLYGEDKQAFYDAIDLFVFPTQYVNEAQPTVLFEALAAGCKLISFDRGCIVRQVAADGLVVEREDDFVTRALAWIDSNASFSRADRDSTRRRYADRHGAARASILSLFEPDSVPR</sequence>
<dbReference type="Proteomes" id="UP000094256">
    <property type="component" value="Chromosome"/>
</dbReference>
<protein>
    <recommendedName>
        <fullName evidence="3">Glycosyl transferase family 1 domain-containing protein</fullName>
    </recommendedName>
</protein>
<reference evidence="1 2" key="1">
    <citation type="submission" date="2016-01" db="EMBL/GenBank/DDBJ databases">
        <title>Complete genome and mega plasmid sequence of Sphingomonas panacis DCY99 elicits systemic resistance in rice to Xanthomonas oryzae.</title>
        <authorList>
            <person name="Kim Y.J."/>
            <person name="Yang D.C."/>
            <person name="Sing P."/>
        </authorList>
    </citation>
    <scope>NUCLEOTIDE SEQUENCE [LARGE SCALE GENOMIC DNA]</scope>
    <source>
        <strain evidence="1 2">DCY99</strain>
    </source>
</reference>
<dbReference type="Pfam" id="PF13692">
    <property type="entry name" value="Glyco_trans_1_4"/>
    <property type="match status" value="1"/>
</dbReference>
<dbReference type="SUPFAM" id="SSF53756">
    <property type="entry name" value="UDP-Glycosyltransferase/glycogen phosphorylase"/>
    <property type="match status" value="1"/>
</dbReference>
<dbReference type="Gene3D" id="3.40.50.2000">
    <property type="entry name" value="Glycogen Phosphorylase B"/>
    <property type="match status" value="1"/>
</dbReference>